<keyword evidence="3 6" id="KW-1005">Bacterial flagellum biogenesis</keyword>
<keyword evidence="5 6" id="KW-0694">RNA-binding</keyword>
<dbReference type="InterPro" id="IPR003751">
    <property type="entry name" value="CsrA"/>
</dbReference>
<keyword evidence="2 6" id="KW-0678">Repressor</keyword>
<evidence type="ECO:0000256" key="3">
    <source>
        <dbReference type="ARBA" id="ARBA00022795"/>
    </source>
</evidence>
<name>A0A098B5K3_DESHA</name>
<comment type="similarity">
    <text evidence="6">Belongs to the CsrA/RsmA family.</text>
</comment>
<dbReference type="GO" id="GO:0045947">
    <property type="term" value="P:negative regulation of translational initiation"/>
    <property type="evidence" value="ECO:0007669"/>
    <property type="project" value="UniProtKB-UniRule"/>
</dbReference>
<dbReference type="GO" id="GO:0048027">
    <property type="term" value="F:mRNA 5'-UTR binding"/>
    <property type="evidence" value="ECO:0007669"/>
    <property type="project" value="UniProtKB-UniRule"/>
</dbReference>
<protein>
    <recommendedName>
        <fullName evidence="6">Translational regulator CsrA</fullName>
    </recommendedName>
</protein>
<dbReference type="RefSeq" id="WP_208925909.1">
    <property type="nucleotide sequence ID" value="NZ_LK996017.1"/>
</dbReference>
<evidence type="ECO:0000256" key="5">
    <source>
        <dbReference type="ARBA" id="ARBA00022884"/>
    </source>
</evidence>
<evidence type="ECO:0000313" key="7">
    <source>
        <dbReference type="EMBL" id="CDX03141.1"/>
    </source>
</evidence>
<dbReference type="FunFam" id="2.60.40.4380:FF:000002">
    <property type="entry name" value="Translational regulator CsrA"/>
    <property type="match status" value="1"/>
</dbReference>
<gene>
    <name evidence="6" type="primary">csrA</name>
    <name evidence="7" type="ORF">DPCES_3254</name>
</gene>
<evidence type="ECO:0000256" key="4">
    <source>
        <dbReference type="ARBA" id="ARBA00022845"/>
    </source>
</evidence>
<dbReference type="GO" id="GO:0006402">
    <property type="term" value="P:mRNA catabolic process"/>
    <property type="evidence" value="ECO:0007669"/>
    <property type="project" value="InterPro"/>
</dbReference>
<evidence type="ECO:0000256" key="1">
    <source>
        <dbReference type="ARBA" id="ARBA00022490"/>
    </source>
</evidence>
<accession>A0A098B5K3</accession>
<dbReference type="PANTHER" id="PTHR34984:SF1">
    <property type="entry name" value="CARBON STORAGE REGULATOR"/>
    <property type="match status" value="1"/>
</dbReference>
<dbReference type="GO" id="GO:0006109">
    <property type="term" value="P:regulation of carbohydrate metabolic process"/>
    <property type="evidence" value="ECO:0007669"/>
    <property type="project" value="InterPro"/>
</dbReference>
<dbReference type="GO" id="GO:0005829">
    <property type="term" value="C:cytosol"/>
    <property type="evidence" value="ECO:0007669"/>
    <property type="project" value="TreeGrafter"/>
</dbReference>
<proteinExistence type="inferred from homology"/>
<dbReference type="NCBIfam" id="TIGR00202">
    <property type="entry name" value="csrA"/>
    <property type="match status" value="1"/>
</dbReference>
<sequence length="77" mass="8465">MLALTRKAGERIVIGDNIVVTVVSIKGDSIRLTIDAPKEVKIYRGEIYDAIAAENKEAAVPMDLTELAALKEFHIKK</sequence>
<comment type="subunit">
    <text evidence="6">Homodimer; the beta-strands of each monomer intercalate to form a hydrophobic core, while the alpha-helices form wings that extend away from the core.</text>
</comment>
<comment type="subcellular location">
    <subcellularLocation>
        <location evidence="6">Cytoplasm</location>
    </subcellularLocation>
</comment>
<dbReference type="AlphaFoldDB" id="A0A098B5K3"/>
<dbReference type="GO" id="GO:0044781">
    <property type="term" value="P:bacterial-type flagellum organization"/>
    <property type="evidence" value="ECO:0007669"/>
    <property type="project" value="UniProtKB-KW"/>
</dbReference>
<comment type="function">
    <text evidence="6">A translational regulator that binds mRNA to regulate translation initiation and/or mRNA stability. Usually binds in the 5'-UTR at or near the Shine-Dalgarno sequence preventing ribosome-binding, thus repressing translation. Its main target seems to be the major flagellin gene, while its function is anatagonized by FliW.</text>
</comment>
<dbReference type="SUPFAM" id="SSF117130">
    <property type="entry name" value="CsrA-like"/>
    <property type="match status" value="1"/>
</dbReference>
<organism evidence="7">
    <name type="scientific">Desulfitobacterium hafniense</name>
    <name type="common">Desulfitobacterium frappieri</name>
    <dbReference type="NCBI Taxonomy" id="49338"/>
    <lineage>
        <taxon>Bacteria</taxon>
        <taxon>Bacillati</taxon>
        <taxon>Bacillota</taxon>
        <taxon>Clostridia</taxon>
        <taxon>Eubacteriales</taxon>
        <taxon>Desulfitobacteriaceae</taxon>
        <taxon>Desulfitobacterium</taxon>
    </lineage>
</organism>
<dbReference type="PANTHER" id="PTHR34984">
    <property type="entry name" value="CARBON STORAGE REGULATOR"/>
    <property type="match status" value="1"/>
</dbReference>
<evidence type="ECO:0000256" key="2">
    <source>
        <dbReference type="ARBA" id="ARBA00022491"/>
    </source>
</evidence>
<reference evidence="7" key="1">
    <citation type="submission" date="2014-07" db="EMBL/GenBank/DDBJ databases">
        <authorList>
            <person name="Hornung V.Bastian."/>
        </authorList>
    </citation>
    <scope>NUCLEOTIDE SEQUENCE</scope>
    <source>
        <strain evidence="7">PCE-S</strain>
    </source>
</reference>
<evidence type="ECO:0000256" key="6">
    <source>
        <dbReference type="HAMAP-Rule" id="MF_00167"/>
    </source>
</evidence>
<dbReference type="PATRIC" id="fig|49338.4.peg.3504"/>
<dbReference type="HAMAP" id="MF_00167">
    <property type="entry name" value="CsrA"/>
    <property type="match status" value="1"/>
</dbReference>
<dbReference type="Gene3D" id="2.60.40.4380">
    <property type="entry name" value="Translational regulator CsrA"/>
    <property type="match status" value="1"/>
</dbReference>
<dbReference type="EMBL" id="LK996017">
    <property type="protein sequence ID" value="CDX03141.1"/>
    <property type="molecule type" value="Genomic_DNA"/>
</dbReference>
<dbReference type="Pfam" id="PF02599">
    <property type="entry name" value="CsrA"/>
    <property type="match status" value="1"/>
</dbReference>
<keyword evidence="4 6" id="KW-0810">Translation regulation</keyword>
<keyword evidence="1 6" id="KW-0963">Cytoplasm</keyword>
<dbReference type="GO" id="GO:1902208">
    <property type="term" value="P:regulation of bacterial-type flagellum assembly"/>
    <property type="evidence" value="ECO:0007669"/>
    <property type="project" value="UniProtKB-UniRule"/>
</dbReference>
<dbReference type="NCBIfam" id="NF002469">
    <property type="entry name" value="PRK01712.1"/>
    <property type="match status" value="1"/>
</dbReference>
<dbReference type="InterPro" id="IPR036107">
    <property type="entry name" value="CsrA_sf"/>
</dbReference>